<evidence type="ECO:0000256" key="5">
    <source>
        <dbReference type="ARBA" id="ARBA00022747"/>
    </source>
</evidence>
<comment type="catalytic activity">
    <reaction evidence="6">
        <text>a 2'-deoxycytidine in DNA + S-adenosyl-L-methionine = a 5-methyl-2'-deoxycytidine in DNA + S-adenosyl-L-homocysteine + H(+)</text>
        <dbReference type="Rhea" id="RHEA:13681"/>
        <dbReference type="Rhea" id="RHEA-COMP:11369"/>
        <dbReference type="Rhea" id="RHEA-COMP:11370"/>
        <dbReference type="ChEBI" id="CHEBI:15378"/>
        <dbReference type="ChEBI" id="CHEBI:57856"/>
        <dbReference type="ChEBI" id="CHEBI:59789"/>
        <dbReference type="ChEBI" id="CHEBI:85452"/>
        <dbReference type="ChEBI" id="CHEBI:85454"/>
        <dbReference type="EC" id="2.1.1.37"/>
    </reaction>
</comment>
<keyword evidence="3 7" id="KW-0808">Transferase</keyword>
<dbReference type="PRINTS" id="PR00105">
    <property type="entry name" value="C5METTRFRASE"/>
</dbReference>
<dbReference type="Proteomes" id="UP000199071">
    <property type="component" value="Unassembled WGS sequence"/>
</dbReference>
<accession>A0A1G6DWY0</accession>
<evidence type="ECO:0000256" key="7">
    <source>
        <dbReference type="PROSITE-ProRule" id="PRU01016"/>
    </source>
</evidence>
<name>A0A1G6DWY0_9HYPH</name>
<dbReference type="EMBL" id="FMXQ01000008">
    <property type="protein sequence ID" value="SDB49275.1"/>
    <property type="molecule type" value="Genomic_DNA"/>
</dbReference>
<dbReference type="PROSITE" id="PS00095">
    <property type="entry name" value="C5_MTASE_2"/>
    <property type="match status" value="1"/>
</dbReference>
<dbReference type="AlphaFoldDB" id="A0A1G6DWY0"/>
<dbReference type="InterPro" id="IPR018117">
    <property type="entry name" value="C5_DNA_meth_AS"/>
</dbReference>
<evidence type="ECO:0000313" key="8">
    <source>
        <dbReference type="EMBL" id="SDB49275.1"/>
    </source>
</evidence>
<keyword evidence="2 7" id="KW-0489">Methyltransferase</keyword>
<dbReference type="GO" id="GO:0032259">
    <property type="term" value="P:methylation"/>
    <property type="evidence" value="ECO:0007669"/>
    <property type="project" value="UniProtKB-KW"/>
</dbReference>
<sequence>MNVLPNCDVVTAGWPCQDLSQAGKVAGMKGSQSNIISHLFRLLDSTRTKPKYLILENVAFALHLRGGEAIKDVTVELSKRGYYWAYRVLDSREFGLPQRRRRIFIVASRVDDAMSVIFDGDSQPLIEEFPSFFGFYWTEGNRGIGWTVEAVPPLKGGSGFSIPSPPAVWDQRNATFFIPGIRDAEKLQGFSLDWTKAAEGFGGERGRWRLVGNAVSPPVARWIGKRLKQDHRKVLLDGEKALKPAGGRHNMASGGPKKVPEYWLTAVEGPKKPRRSNISNFYFRDKKALSLRAASGFTNRLINSSLRWDPEFMKDLRAYTGIDQIIEDKVA</sequence>
<keyword evidence="4 7" id="KW-0949">S-adenosyl-L-methionine</keyword>
<organism evidence="8 9">
    <name type="scientific">Bauldia litoralis</name>
    <dbReference type="NCBI Taxonomy" id="665467"/>
    <lineage>
        <taxon>Bacteria</taxon>
        <taxon>Pseudomonadati</taxon>
        <taxon>Pseudomonadota</taxon>
        <taxon>Alphaproteobacteria</taxon>
        <taxon>Hyphomicrobiales</taxon>
        <taxon>Kaistiaceae</taxon>
        <taxon>Bauldia</taxon>
    </lineage>
</organism>
<dbReference type="Gene3D" id="3.40.50.150">
    <property type="entry name" value="Vaccinia Virus protein VP39"/>
    <property type="match status" value="1"/>
</dbReference>
<evidence type="ECO:0000256" key="2">
    <source>
        <dbReference type="ARBA" id="ARBA00022603"/>
    </source>
</evidence>
<dbReference type="PROSITE" id="PS00094">
    <property type="entry name" value="C5_MTASE_1"/>
    <property type="match status" value="1"/>
</dbReference>
<dbReference type="GO" id="GO:0044027">
    <property type="term" value="P:negative regulation of gene expression via chromosomal CpG island methylation"/>
    <property type="evidence" value="ECO:0007669"/>
    <property type="project" value="TreeGrafter"/>
</dbReference>
<dbReference type="InterPro" id="IPR031303">
    <property type="entry name" value="C5_meth_CS"/>
</dbReference>
<dbReference type="Pfam" id="PF00145">
    <property type="entry name" value="DNA_methylase"/>
    <property type="match status" value="1"/>
</dbReference>
<comment type="similarity">
    <text evidence="7">Belongs to the class I-like SAM-binding methyltransferase superfamily. C5-methyltransferase family.</text>
</comment>
<reference evidence="8 9" key="1">
    <citation type="submission" date="2016-10" db="EMBL/GenBank/DDBJ databases">
        <authorList>
            <person name="de Groot N.N."/>
        </authorList>
    </citation>
    <scope>NUCLEOTIDE SEQUENCE [LARGE SCALE GENOMIC DNA]</scope>
    <source>
        <strain evidence="8 9">ATCC 35022</strain>
    </source>
</reference>
<dbReference type="GO" id="GO:0003886">
    <property type="term" value="F:DNA (cytosine-5-)-methyltransferase activity"/>
    <property type="evidence" value="ECO:0007669"/>
    <property type="project" value="UniProtKB-EC"/>
</dbReference>
<feature type="active site" evidence="7">
    <location>
        <position position="16"/>
    </location>
</feature>
<dbReference type="SUPFAM" id="SSF53335">
    <property type="entry name" value="S-adenosyl-L-methionine-dependent methyltransferases"/>
    <property type="match status" value="1"/>
</dbReference>
<keyword evidence="9" id="KW-1185">Reference proteome</keyword>
<dbReference type="PROSITE" id="PS51679">
    <property type="entry name" value="SAM_MT_C5"/>
    <property type="match status" value="1"/>
</dbReference>
<gene>
    <name evidence="8" type="ORF">SAMN02982931_03855</name>
</gene>
<evidence type="ECO:0000256" key="6">
    <source>
        <dbReference type="ARBA" id="ARBA00047422"/>
    </source>
</evidence>
<evidence type="ECO:0000256" key="3">
    <source>
        <dbReference type="ARBA" id="ARBA00022679"/>
    </source>
</evidence>
<protein>
    <recommendedName>
        <fullName evidence="1">DNA (cytosine-5-)-methyltransferase</fullName>
        <ecNumber evidence="1">2.1.1.37</ecNumber>
    </recommendedName>
</protein>
<dbReference type="GO" id="GO:0003677">
    <property type="term" value="F:DNA binding"/>
    <property type="evidence" value="ECO:0007669"/>
    <property type="project" value="TreeGrafter"/>
</dbReference>
<dbReference type="PANTHER" id="PTHR10629">
    <property type="entry name" value="CYTOSINE-SPECIFIC METHYLTRANSFERASE"/>
    <property type="match status" value="1"/>
</dbReference>
<evidence type="ECO:0000256" key="1">
    <source>
        <dbReference type="ARBA" id="ARBA00011975"/>
    </source>
</evidence>
<dbReference type="GO" id="GO:0009307">
    <property type="term" value="P:DNA restriction-modification system"/>
    <property type="evidence" value="ECO:0007669"/>
    <property type="project" value="UniProtKB-KW"/>
</dbReference>
<dbReference type="InterPro" id="IPR050390">
    <property type="entry name" value="C5-Methyltransferase"/>
</dbReference>
<dbReference type="PANTHER" id="PTHR10629:SF50">
    <property type="entry name" value="DNA (CYTOSINE-5)-METHYLTRANSFERASE CMT3"/>
    <property type="match status" value="1"/>
</dbReference>
<dbReference type="EC" id="2.1.1.37" evidence="1"/>
<dbReference type="STRING" id="665467.SAMN02982931_03855"/>
<dbReference type="InterPro" id="IPR001525">
    <property type="entry name" value="C5_MeTfrase"/>
</dbReference>
<dbReference type="InterPro" id="IPR029063">
    <property type="entry name" value="SAM-dependent_MTases_sf"/>
</dbReference>
<keyword evidence="5" id="KW-0680">Restriction system</keyword>
<proteinExistence type="inferred from homology"/>
<evidence type="ECO:0000313" key="9">
    <source>
        <dbReference type="Proteomes" id="UP000199071"/>
    </source>
</evidence>
<evidence type="ECO:0000256" key="4">
    <source>
        <dbReference type="ARBA" id="ARBA00022691"/>
    </source>
</evidence>